<evidence type="ECO:0000313" key="1">
    <source>
        <dbReference type="EMBL" id="MBA4464374.1"/>
    </source>
</evidence>
<proteinExistence type="predicted"/>
<sequence length="156" mass="18130">EIGKFAKEENRQITMKTANLFAQKGWLRLYFLTANSKPVAAYLALEYDKKMYGHLCAFDTDYKRYGVGNVLLLKIFEKCIENGIKEFDFMQGAESYKFDWTQKFRQSMNVRFVNNKLSSKAINLLVKTATSAYILVQNVFHNGILTRTQSLLQRKT</sequence>
<name>A0AC60WBS3_9ARCH</name>
<comment type="caution">
    <text evidence="1">The sequence shown here is derived from an EMBL/GenBank/DDBJ whole genome shotgun (WGS) entry which is preliminary data.</text>
</comment>
<dbReference type="Proteomes" id="UP000591542">
    <property type="component" value="Unassembled WGS sequence"/>
</dbReference>
<protein>
    <submittedName>
        <fullName evidence="1">GNAT family N-acetyltransferase</fullName>
    </submittedName>
</protein>
<accession>A0AC60WBS3</accession>
<reference evidence="1 2" key="1">
    <citation type="journal article" date="2020" name="Appl. Environ. Microbiol.">
        <title>Genomic Characteristics of a Novel Species of Ammonia-Oxidizing Archaea from the Jiulong River Estuary.</title>
        <authorList>
            <person name="Zou D."/>
            <person name="Wan R."/>
            <person name="Han L."/>
            <person name="Xu M.N."/>
            <person name="Liu Y."/>
            <person name="Liu H."/>
            <person name="Kao S.J."/>
            <person name="Li M."/>
        </authorList>
    </citation>
    <scope>NUCLEOTIDE SEQUENCE [LARGE SCALE GENOMIC DNA]</scope>
    <source>
        <strain evidence="1">S2bin1</strain>
    </source>
</reference>
<dbReference type="EMBL" id="JACEMX010000184">
    <property type="protein sequence ID" value="MBA4464374.1"/>
    <property type="molecule type" value="Genomic_DNA"/>
</dbReference>
<organism evidence="1 2">
    <name type="scientific">Candidatus Nitrosomaritimum aestuariumsis</name>
    <dbReference type="NCBI Taxonomy" id="3342354"/>
    <lineage>
        <taxon>Archaea</taxon>
        <taxon>Nitrososphaerota</taxon>
        <taxon>Nitrososphaeria</taxon>
        <taxon>Nitrosopumilales</taxon>
        <taxon>Nitrosopumilaceae</taxon>
        <taxon>Candidatus Nitrosomaritimum</taxon>
    </lineage>
</organism>
<gene>
    <name evidence="1" type="ORF">H2B01_09410</name>
</gene>
<evidence type="ECO:0000313" key="2">
    <source>
        <dbReference type="Proteomes" id="UP000591542"/>
    </source>
</evidence>
<feature type="non-terminal residue" evidence="1">
    <location>
        <position position="1"/>
    </location>
</feature>